<dbReference type="STRING" id="1284.SHYC_06200"/>
<accession>A0A0A8HQP5</accession>
<dbReference type="RefSeq" id="WP_039645337.1">
    <property type="nucleotide sequence ID" value="NZ_CP008747.1"/>
</dbReference>
<dbReference type="InterPro" id="IPR013317">
    <property type="entry name" value="DnaA_dom"/>
</dbReference>
<dbReference type="Proteomes" id="UP000285625">
    <property type="component" value="Unassembled WGS sequence"/>
</dbReference>
<evidence type="ECO:0000313" key="3">
    <source>
        <dbReference type="EMBL" id="RIO47429.1"/>
    </source>
</evidence>
<dbReference type="GO" id="GO:0006260">
    <property type="term" value="P:DNA replication"/>
    <property type="evidence" value="ECO:0007669"/>
    <property type="project" value="TreeGrafter"/>
</dbReference>
<evidence type="ECO:0000259" key="1">
    <source>
        <dbReference type="Pfam" id="PF00308"/>
    </source>
</evidence>
<name>A0A0A8HQP5_STAHY</name>
<dbReference type="InterPro" id="IPR009928">
    <property type="entry name" value="DnaI_N"/>
</dbReference>
<comment type="caution">
    <text evidence="3">The sequence shown here is derived from an EMBL/GenBank/DDBJ whole genome shotgun (WGS) entry which is preliminary data.</text>
</comment>
<proteinExistence type="predicted"/>
<dbReference type="CDD" id="cd00009">
    <property type="entry name" value="AAA"/>
    <property type="match status" value="1"/>
</dbReference>
<dbReference type="Pfam" id="PF07319">
    <property type="entry name" value="DnaI_N"/>
    <property type="match status" value="1"/>
</dbReference>
<evidence type="ECO:0000313" key="4">
    <source>
        <dbReference type="Proteomes" id="UP000285625"/>
    </source>
</evidence>
<feature type="domain" description="Primosomal DnaI N-terminal" evidence="2">
    <location>
        <begin position="1"/>
        <end position="95"/>
    </location>
</feature>
<dbReference type="PANTHER" id="PTHR30050">
    <property type="entry name" value="CHROMOSOMAL REPLICATION INITIATOR PROTEIN DNAA"/>
    <property type="match status" value="1"/>
</dbReference>
<dbReference type="PANTHER" id="PTHR30050:SF8">
    <property type="entry name" value="PRIMOSOMAL PROTEIN DNAI"/>
    <property type="match status" value="1"/>
</dbReference>
<gene>
    <name evidence="3" type="primary">dnaI</name>
    <name evidence="3" type="ORF">BUZ57_01290</name>
</gene>
<feature type="domain" description="Chromosomal replication initiator protein DnaA ATPAse" evidence="1">
    <location>
        <begin position="151"/>
        <end position="228"/>
    </location>
</feature>
<dbReference type="AlphaFoldDB" id="A0A0A8HQP5"/>
<sequence length="307" mass="36020">MKSFRHIMGSNDAFEQRIAKIKRDVLKDPDVKRFLDDHQQELTNRMIDEDLNILQEYKDQQKHCDDDHSFENCPNFVKGHIPELYIENNRIKIKYTPCPCKIKHDEAKFYSNMITSFHMHPETLNAKIKDIYMNRRNRLELAMRLDDMIDQIIAKQPTQGLYLYGEFGTGKSFILGAIANELKSNRVPSTIIYVPEFIRTLKNGFKDGSTDRRVKEVREAQVLFLDDIGAEEISPWVRDEVLGPILHYRMIQDLPTFFSSNLNLDELEHHLSVTRGGTEVTKAARIMERIKTLAEPYRLEGENYRKR</sequence>
<evidence type="ECO:0000259" key="2">
    <source>
        <dbReference type="Pfam" id="PF07319"/>
    </source>
</evidence>
<dbReference type="NCBIfam" id="NF006505">
    <property type="entry name" value="PRK08939.1"/>
    <property type="match status" value="1"/>
</dbReference>
<organism evidence="3 4">
    <name type="scientific">Staphylococcus hyicus</name>
    <dbReference type="NCBI Taxonomy" id="1284"/>
    <lineage>
        <taxon>Bacteria</taxon>
        <taxon>Bacillati</taxon>
        <taxon>Bacillota</taxon>
        <taxon>Bacilli</taxon>
        <taxon>Bacillales</taxon>
        <taxon>Staphylococcaceae</taxon>
        <taxon>Staphylococcus</taxon>
    </lineage>
</organism>
<dbReference type="Pfam" id="PF00308">
    <property type="entry name" value="Bac_DnaA"/>
    <property type="match status" value="1"/>
</dbReference>
<reference evidence="3 4" key="1">
    <citation type="journal article" date="2016" name="Front. Microbiol.">
        <title>Comprehensive Phylogenetic Analysis of Bovine Non-aureus Staphylococci Species Based on Whole-Genome Sequencing.</title>
        <authorList>
            <person name="Naushad S."/>
            <person name="Barkema H.W."/>
            <person name="Luby C."/>
            <person name="Condas L.A."/>
            <person name="Nobrega D.B."/>
            <person name="Carson D.A."/>
            <person name="De Buck J."/>
        </authorList>
    </citation>
    <scope>NUCLEOTIDE SEQUENCE [LARGE SCALE GENOMIC DNA]</scope>
    <source>
        <strain evidence="3 4">SNUC 5959</strain>
    </source>
</reference>
<protein>
    <submittedName>
        <fullName evidence="3">Primosomal protein DnaI</fullName>
    </submittedName>
</protein>
<dbReference type="Gene3D" id="3.40.50.300">
    <property type="entry name" value="P-loop containing nucleotide triphosphate hydrolases"/>
    <property type="match status" value="1"/>
</dbReference>
<dbReference type="InterPro" id="IPR027417">
    <property type="entry name" value="P-loop_NTPase"/>
</dbReference>
<dbReference type="EMBL" id="QXVO01000003">
    <property type="protein sequence ID" value="RIO47429.1"/>
    <property type="molecule type" value="Genomic_DNA"/>
</dbReference>
<dbReference type="KEGG" id="shu:SHYC_06200"/>
<dbReference type="SUPFAM" id="SSF52540">
    <property type="entry name" value="P-loop containing nucleoside triphosphate hydrolases"/>
    <property type="match status" value="1"/>
</dbReference>
<dbReference type="HOGENOM" id="CLU_077384_1_0_9"/>
<dbReference type="GeneID" id="41073032"/>